<organism evidence="2 3">
    <name type="scientific">Elysia crispata</name>
    <name type="common">lettuce slug</name>
    <dbReference type="NCBI Taxonomy" id="231223"/>
    <lineage>
        <taxon>Eukaryota</taxon>
        <taxon>Metazoa</taxon>
        <taxon>Spiralia</taxon>
        <taxon>Lophotrochozoa</taxon>
        <taxon>Mollusca</taxon>
        <taxon>Gastropoda</taxon>
        <taxon>Heterobranchia</taxon>
        <taxon>Euthyneura</taxon>
        <taxon>Panpulmonata</taxon>
        <taxon>Sacoglossa</taxon>
        <taxon>Placobranchoidea</taxon>
        <taxon>Plakobranchidae</taxon>
        <taxon>Elysia</taxon>
    </lineage>
</organism>
<keyword evidence="3" id="KW-1185">Reference proteome</keyword>
<feature type="signal peptide" evidence="1">
    <location>
        <begin position="1"/>
        <end position="22"/>
    </location>
</feature>
<sequence length="69" mass="7472">MKNGFCFVLPAFLTVAYRASETAPVQQQTSQSRRLNILSFHQPAATVVGFVPFVHGGSQNRALLSSSGF</sequence>
<dbReference type="Proteomes" id="UP001283361">
    <property type="component" value="Unassembled WGS sequence"/>
</dbReference>
<evidence type="ECO:0000313" key="3">
    <source>
        <dbReference type="Proteomes" id="UP001283361"/>
    </source>
</evidence>
<gene>
    <name evidence="2" type="ORF">RRG08_053171</name>
</gene>
<reference evidence="2" key="1">
    <citation type="journal article" date="2023" name="G3 (Bethesda)">
        <title>A reference genome for the long-term kleptoplast-retaining sea slug Elysia crispata morphotype clarki.</title>
        <authorList>
            <person name="Eastman K.E."/>
            <person name="Pendleton A.L."/>
            <person name="Shaikh M.A."/>
            <person name="Suttiyut T."/>
            <person name="Ogas R."/>
            <person name="Tomko P."/>
            <person name="Gavelis G."/>
            <person name="Widhalm J.R."/>
            <person name="Wisecaver J.H."/>
        </authorList>
    </citation>
    <scope>NUCLEOTIDE SEQUENCE</scope>
    <source>
        <strain evidence="2">ECLA1</strain>
    </source>
</reference>
<dbReference type="AlphaFoldDB" id="A0AAE1D3Q1"/>
<feature type="chain" id="PRO_5042129565" description="Secreted protein" evidence="1">
    <location>
        <begin position="23"/>
        <end position="69"/>
    </location>
</feature>
<dbReference type="EMBL" id="JAWDGP010005645">
    <property type="protein sequence ID" value="KAK3754701.1"/>
    <property type="molecule type" value="Genomic_DNA"/>
</dbReference>
<name>A0AAE1D3Q1_9GAST</name>
<evidence type="ECO:0008006" key="4">
    <source>
        <dbReference type="Google" id="ProtNLM"/>
    </source>
</evidence>
<keyword evidence="1" id="KW-0732">Signal</keyword>
<evidence type="ECO:0000313" key="2">
    <source>
        <dbReference type="EMBL" id="KAK3754701.1"/>
    </source>
</evidence>
<comment type="caution">
    <text evidence="2">The sequence shown here is derived from an EMBL/GenBank/DDBJ whole genome shotgun (WGS) entry which is preliminary data.</text>
</comment>
<evidence type="ECO:0000256" key="1">
    <source>
        <dbReference type="SAM" id="SignalP"/>
    </source>
</evidence>
<protein>
    <recommendedName>
        <fullName evidence="4">Secreted protein</fullName>
    </recommendedName>
</protein>
<accession>A0AAE1D3Q1</accession>
<proteinExistence type="predicted"/>